<dbReference type="Proteomes" id="UP000695000">
    <property type="component" value="Unplaced"/>
</dbReference>
<dbReference type="SMART" id="SM00516">
    <property type="entry name" value="SEC14"/>
    <property type="match status" value="1"/>
</dbReference>
<dbReference type="Pfam" id="PF00650">
    <property type="entry name" value="CRAL_TRIO"/>
    <property type="match status" value="1"/>
</dbReference>
<dbReference type="InterPro" id="IPR036273">
    <property type="entry name" value="CRAL/TRIO_N_dom_sf"/>
</dbReference>
<evidence type="ECO:0000259" key="1">
    <source>
        <dbReference type="PROSITE" id="PS50191"/>
    </source>
</evidence>
<dbReference type="InterPro" id="IPR036598">
    <property type="entry name" value="GOLD_dom_sf"/>
</dbReference>
<name>A0ABM1N525_NICVS</name>
<feature type="domain" description="GOLD" evidence="2">
    <location>
        <begin position="279"/>
        <end position="379"/>
    </location>
</feature>
<evidence type="ECO:0000259" key="2">
    <source>
        <dbReference type="PROSITE" id="PS50866"/>
    </source>
</evidence>
<dbReference type="PROSITE" id="PS50191">
    <property type="entry name" value="CRAL_TRIO"/>
    <property type="match status" value="1"/>
</dbReference>
<dbReference type="SUPFAM" id="SSF101576">
    <property type="entry name" value="Supernatant protein factor (SPF), C-terminal domain"/>
    <property type="match status" value="1"/>
</dbReference>
<dbReference type="InterPro" id="IPR009038">
    <property type="entry name" value="GOLD_dom"/>
</dbReference>
<proteinExistence type="predicted"/>
<dbReference type="InterPro" id="IPR011074">
    <property type="entry name" value="CRAL/TRIO_N_dom"/>
</dbReference>
<dbReference type="PANTHER" id="PTHR23324">
    <property type="entry name" value="SEC14 RELATED PROTEIN"/>
    <property type="match status" value="1"/>
</dbReference>
<protein>
    <submittedName>
        <fullName evidence="4">SEC14-like protein 2</fullName>
    </submittedName>
</protein>
<dbReference type="PROSITE" id="PS50866">
    <property type="entry name" value="GOLD"/>
    <property type="match status" value="1"/>
</dbReference>
<dbReference type="SUPFAM" id="SSF52087">
    <property type="entry name" value="CRAL/TRIO domain"/>
    <property type="match status" value="1"/>
</dbReference>
<sequence length="400" mass="45959">MSTAKSKIPLEDDQKFALMKFRHNVKDLIKPKHNDAFLLRWLRARSWNVEAAEKMFRESMNWRQQWEVDDGLKTWVPPEVITKYVASGICGFDKDDFPIYIVPIQGVDIVGLLHSVSRQDLIRYTIQLLEKLLDLAAEKNGTECVLIFDLENFNLRPYTWRPATEVVISLLQMYAANYPEILRVCYIINAPRVFSIAYSVIKRFIDEYTISKINIFKNDPKKWQKVILQNIDPEQLPQHWGGSMVDPDGNPKCPSKVKLGGKVPESYYKKNLEKLPDDKDFVQETIKKGAKISLDFIVADEGCFLKWEFRTDGHDIRFGVSCRDEEGVVHEAVQLRRVASHQMDVAGVLSCKSPATYTVTFDNSYSLFKSKKIHYSVQVTPPLDTLDLSSLPVKENDSSS</sequence>
<organism evidence="3 4">
    <name type="scientific">Nicrophorus vespilloides</name>
    <name type="common">Boreal carrion beetle</name>
    <dbReference type="NCBI Taxonomy" id="110193"/>
    <lineage>
        <taxon>Eukaryota</taxon>
        <taxon>Metazoa</taxon>
        <taxon>Ecdysozoa</taxon>
        <taxon>Arthropoda</taxon>
        <taxon>Hexapoda</taxon>
        <taxon>Insecta</taxon>
        <taxon>Pterygota</taxon>
        <taxon>Neoptera</taxon>
        <taxon>Endopterygota</taxon>
        <taxon>Coleoptera</taxon>
        <taxon>Polyphaga</taxon>
        <taxon>Staphyliniformia</taxon>
        <taxon>Silphidae</taxon>
        <taxon>Nicrophorinae</taxon>
        <taxon>Nicrophorus</taxon>
    </lineage>
</organism>
<dbReference type="InterPro" id="IPR051064">
    <property type="entry name" value="SEC14/CRAL-TRIO_domain"/>
</dbReference>
<dbReference type="InterPro" id="IPR036865">
    <property type="entry name" value="CRAL-TRIO_dom_sf"/>
</dbReference>
<dbReference type="Gene3D" id="3.40.525.10">
    <property type="entry name" value="CRAL-TRIO lipid binding domain"/>
    <property type="match status" value="1"/>
</dbReference>
<dbReference type="RefSeq" id="XP_017781925.1">
    <property type="nucleotide sequence ID" value="XM_017926436.1"/>
</dbReference>
<dbReference type="InterPro" id="IPR001251">
    <property type="entry name" value="CRAL-TRIO_dom"/>
</dbReference>
<evidence type="ECO:0000313" key="3">
    <source>
        <dbReference type="Proteomes" id="UP000695000"/>
    </source>
</evidence>
<dbReference type="Pfam" id="PF03765">
    <property type="entry name" value="CRAL_TRIO_N"/>
    <property type="match status" value="1"/>
</dbReference>
<dbReference type="PANTHER" id="PTHR23324:SF83">
    <property type="entry name" value="SEC14-LIKE PROTEIN 2"/>
    <property type="match status" value="1"/>
</dbReference>
<dbReference type="GeneID" id="108566519"/>
<gene>
    <name evidence="4" type="primary">LOC108566519</name>
</gene>
<dbReference type="CDD" id="cd00170">
    <property type="entry name" value="SEC14"/>
    <property type="match status" value="1"/>
</dbReference>
<feature type="domain" description="CRAL-TRIO" evidence="1">
    <location>
        <begin position="77"/>
        <end position="248"/>
    </location>
</feature>
<dbReference type="SMART" id="SM01100">
    <property type="entry name" value="CRAL_TRIO_N"/>
    <property type="match status" value="1"/>
</dbReference>
<accession>A0ABM1N525</accession>
<keyword evidence="3" id="KW-1185">Reference proteome</keyword>
<dbReference type="Gene3D" id="2.60.120.680">
    <property type="entry name" value="GOLD domain"/>
    <property type="match status" value="1"/>
</dbReference>
<dbReference type="SUPFAM" id="SSF46938">
    <property type="entry name" value="CRAL/TRIO N-terminal domain"/>
    <property type="match status" value="1"/>
</dbReference>
<evidence type="ECO:0000313" key="4">
    <source>
        <dbReference type="RefSeq" id="XP_017781925.1"/>
    </source>
</evidence>
<reference evidence="4" key="1">
    <citation type="submission" date="2025-08" db="UniProtKB">
        <authorList>
            <consortium name="RefSeq"/>
        </authorList>
    </citation>
    <scope>IDENTIFICATION</scope>
    <source>
        <tissue evidence="4">Whole Larva</tissue>
    </source>
</reference>